<evidence type="ECO:0000259" key="1">
    <source>
        <dbReference type="Pfam" id="PF00462"/>
    </source>
</evidence>
<protein>
    <submittedName>
        <fullName evidence="2">Glutaredoxin family protein</fullName>
    </submittedName>
</protein>
<organism evidence="2 3">
    <name type="scientific">Limnohabitans radicicola</name>
    <dbReference type="NCBI Taxonomy" id="2771427"/>
    <lineage>
        <taxon>Bacteria</taxon>
        <taxon>Pseudomonadati</taxon>
        <taxon>Pseudomonadota</taxon>
        <taxon>Betaproteobacteria</taxon>
        <taxon>Burkholderiales</taxon>
        <taxon>Comamonadaceae</taxon>
        <taxon>Limnohabitans</taxon>
    </lineage>
</organism>
<dbReference type="EMBL" id="JACYFT010000002">
    <property type="protein sequence ID" value="MBD8050924.1"/>
    <property type="molecule type" value="Genomic_DNA"/>
</dbReference>
<dbReference type="GO" id="GO:0045454">
    <property type="term" value="P:cell redox homeostasis"/>
    <property type="evidence" value="ECO:0007669"/>
    <property type="project" value="TreeGrafter"/>
</dbReference>
<dbReference type="GO" id="GO:0009055">
    <property type="term" value="F:electron transfer activity"/>
    <property type="evidence" value="ECO:0007669"/>
    <property type="project" value="TreeGrafter"/>
</dbReference>
<dbReference type="InterPro" id="IPR036249">
    <property type="entry name" value="Thioredoxin-like_sf"/>
</dbReference>
<comment type="caution">
    <text evidence="2">The sequence shown here is derived from an EMBL/GenBank/DDBJ whole genome shotgun (WGS) entry which is preliminary data.</text>
</comment>
<dbReference type="Proteomes" id="UP000647424">
    <property type="component" value="Unassembled WGS sequence"/>
</dbReference>
<reference evidence="2" key="1">
    <citation type="submission" date="2020-09" db="EMBL/GenBank/DDBJ databases">
        <title>Genome seq and assembly of Limnohabitants sp.</title>
        <authorList>
            <person name="Chhetri G."/>
        </authorList>
    </citation>
    <scope>NUCLEOTIDE SEQUENCE</scope>
    <source>
        <strain evidence="2">JUR4</strain>
    </source>
</reference>
<dbReference type="InterPro" id="IPR051548">
    <property type="entry name" value="Grx-like_ET"/>
</dbReference>
<dbReference type="RefSeq" id="WP_191819396.1">
    <property type="nucleotide sequence ID" value="NZ_JACYFT010000002.1"/>
</dbReference>
<dbReference type="PANTHER" id="PTHR34386:SF1">
    <property type="entry name" value="GLUTAREDOXIN-LIKE PROTEIN NRDH"/>
    <property type="match status" value="1"/>
</dbReference>
<gene>
    <name evidence="2" type="ORF">IC609_10235</name>
</gene>
<dbReference type="AlphaFoldDB" id="A0A927FGD9"/>
<sequence length="80" mass="8860">MQLKIVVYSKSACPQCESAKMVLKTKSLEFEEIKIDGEAERMAFYEKCGPSVRQMPQIFINDQRVGGLAGLQAALAQLGH</sequence>
<evidence type="ECO:0000313" key="2">
    <source>
        <dbReference type="EMBL" id="MBD8050924.1"/>
    </source>
</evidence>
<feature type="domain" description="Glutaredoxin" evidence="1">
    <location>
        <begin position="5"/>
        <end position="65"/>
    </location>
</feature>
<dbReference type="Gene3D" id="3.40.30.10">
    <property type="entry name" value="Glutaredoxin"/>
    <property type="match status" value="1"/>
</dbReference>
<accession>A0A927FGD9</accession>
<dbReference type="PANTHER" id="PTHR34386">
    <property type="entry name" value="GLUTAREDOXIN"/>
    <property type="match status" value="1"/>
</dbReference>
<keyword evidence="3" id="KW-1185">Reference proteome</keyword>
<proteinExistence type="predicted"/>
<dbReference type="InterPro" id="IPR002109">
    <property type="entry name" value="Glutaredoxin"/>
</dbReference>
<dbReference type="Pfam" id="PF00462">
    <property type="entry name" value="Glutaredoxin"/>
    <property type="match status" value="1"/>
</dbReference>
<dbReference type="PRINTS" id="PR00160">
    <property type="entry name" value="GLUTAREDOXIN"/>
</dbReference>
<dbReference type="PROSITE" id="PS51354">
    <property type="entry name" value="GLUTAREDOXIN_2"/>
    <property type="match status" value="1"/>
</dbReference>
<name>A0A927FGD9_9BURK</name>
<dbReference type="SUPFAM" id="SSF52833">
    <property type="entry name" value="Thioredoxin-like"/>
    <property type="match status" value="1"/>
</dbReference>
<dbReference type="InterPro" id="IPR014025">
    <property type="entry name" value="Glutaredoxin_subgr"/>
</dbReference>
<evidence type="ECO:0000313" key="3">
    <source>
        <dbReference type="Proteomes" id="UP000647424"/>
    </source>
</evidence>